<sequence>MSTKATIAYGKTFHFYHEVLDDNCVYLELEQVEFEASCNRVMVPIPVHIWEVIRQYPGIDLSWADQSDAEILDHVRQSVDDRIRDYAATDPDKKGWVSLCGGLVFGQADAPRQEQIQQGVAHYQRLREHQQQVKAAIAELQQAQRNSA</sequence>
<name>A0A2W4XVD5_9CYAN</name>
<evidence type="ECO:0000313" key="2">
    <source>
        <dbReference type="Proteomes" id="UP000249081"/>
    </source>
</evidence>
<reference evidence="1 2" key="2">
    <citation type="submission" date="2018-06" db="EMBL/GenBank/DDBJ databases">
        <title>Metagenomic assembly of (sub)arctic Cyanobacteria and their associated microbiome from non-axenic cultures.</title>
        <authorList>
            <person name="Baurain D."/>
        </authorList>
    </citation>
    <scope>NUCLEOTIDE SEQUENCE [LARGE SCALE GENOMIC DNA]</scope>
    <source>
        <strain evidence="1">ULC041bin1</strain>
    </source>
</reference>
<proteinExistence type="predicted"/>
<protein>
    <submittedName>
        <fullName evidence="1">Uncharacterized protein</fullName>
    </submittedName>
</protein>
<dbReference type="Proteomes" id="UP000249081">
    <property type="component" value="Unassembled WGS sequence"/>
</dbReference>
<dbReference type="AlphaFoldDB" id="A0A2W4XVD5"/>
<accession>A0A2W4XVD5</accession>
<dbReference type="EMBL" id="QBMN01000101">
    <property type="protein sequence ID" value="PZO38595.1"/>
    <property type="molecule type" value="Genomic_DNA"/>
</dbReference>
<comment type="caution">
    <text evidence="1">The sequence shown here is derived from an EMBL/GenBank/DDBJ whole genome shotgun (WGS) entry which is preliminary data.</text>
</comment>
<organism evidence="1 2">
    <name type="scientific">Shackletoniella antarctica</name>
    <dbReference type="NCBI Taxonomy" id="268115"/>
    <lineage>
        <taxon>Bacteria</taxon>
        <taxon>Bacillati</taxon>
        <taxon>Cyanobacteriota</taxon>
        <taxon>Cyanophyceae</taxon>
        <taxon>Oculatellales</taxon>
        <taxon>Oculatellaceae</taxon>
        <taxon>Shackletoniella</taxon>
    </lineage>
</organism>
<evidence type="ECO:0000313" key="1">
    <source>
        <dbReference type="EMBL" id="PZO38595.1"/>
    </source>
</evidence>
<reference evidence="2" key="1">
    <citation type="submission" date="2018-04" db="EMBL/GenBank/DDBJ databases">
        <authorList>
            <person name="Cornet L."/>
        </authorList>
    </citation>
    <scope>NUCLEOTIDE SEQUENCE [LARGE SCALE GENOMIC DNA]</scope>
</reference>
<gene>
    <name evidence="1" type="ORF">DCF17_14365</name>
</gene>